<dbReference type="NCBIfam" id="TIGR01901">
    <property type="entry name" value="adhes_NPXG"/>
    <property type="match status" value="1"/>
</dbReference>
<dbReference type="SUPFAM" id="SSF51126">
    <property type="entry name" value="Pectin lyase-like"/>
    <property type="match status" value="1"/>
</dbReference>
<reference evidence="3 4" key="1">
    <citation type="submission" date="2019-01" db="EMBL/GenBank/DDBJ databases">
        <title>Zoogloea oleivorans genome sequencing and assembly.</title>
        <authorList>
            <person name="Tancsics A."/>
            <person name="Farkas M."/>
            <person name="Kriszt B."/>
            <person name="Maroti G."/>
            <person name="Horvath B."/>
        </authorList>
    </citation>
    <scope>NUCLEOTIDE SEQUENCE [LARGE SCALE GENOMIC DNA]</scope>
    <source>
        <strain evidence="3 4">Buc</strain>
    </source>
</reference>
<dbReference type="GO" id="GO:0003824">
    <property type="term" value="F:catalytic activity"/>
    <property type="evidence" value="ECO:0007669"/>
    <property type="project" value="UniProtKB-ARBA"/>
</dbReference>
<feature type="region of interest" description="Disordered" evidence="1">
    <location>
        <begin position="2611"/>
        <end position="2651"/>
    </location>
</feature>
<dbReference type="OrthoDB" id="5666689at2"/>
<feature type="compositionally biased region" description="Low complexity" evidence="1">
    <location>
        <begin position="2611"/>
        <end position="2622"/>
    </location>
</feature>
<proteinExistence type="predicted"/>
<name>A0A6C2D6G6_9RHOO</name>
<sequence>MRAPLPADDDMSCVSPWRRITARILLVVFGSGCLLPGGAYAAPIADPNGPIAFRPGIGQTTTGVPVVDITRPNAGGTSYNRYQRFDVDPEGVVLNNSSQAGTTLLGGSVAANPNLAGGAGASVIVNEVVAPGAASRLAGSIEVFGVPAAVIVANPNGVTCAGCGTVNSPRFMLSTGTPVWLDATGNPGSFAGATGVGFDVLEGQVRVEGHGLEGTVGKVELVAAGIQLDGPVRAHYLNPELAGITVLAGAGRVAEKAGQFENLTPGQAASVPSGSFAIDGTAFGAMSSSQIRVVSTDQGVGVRMAGPLLADSLGLVVRSAGDLSLGELVARQSITLDAVGNLNMEGATASGGDLSVQAGGRAVLRAASTVTGSASLSAADAVEILAPLTAGGRASVNADQVRLGAGVTASETQIDARSLVLGDGGRDLQIRGDLALAVAGDLVAPGVVSVSGNTRLSATGSVGLGGDVTVGGNLSVDVATDIRAAGHVNAGGLVRLHAGQALDIVGGVSAGTLDLAAGRAVLGGDVMVAGDGAIVAASLVLPVRVEVGGSLRIDTSGDLLSSGRVVANGDLSLDAGGRVALAESGAGGQAEVTARGGVLSIGGPFVAGRAVQLAGRDGVRTGLVQSGGDLSIVSSDGAVETGVLLAPGNVVANAALGLNVAGPVAGGGDVRLLSGGALHLAGGVSAGSDLSLGGGSVRVREVLAGGLLAIDGGVVEADALVAGGALAVRARTGVSVGAGVLANGPVSVVVSDGALVVGGSLASNSALAVTAQGDIGVLGGVGSGAAASLVSSQGHIAVQGGVSSVASIHLDAFGQLGVSGDLAARGPIVLRSGTAGIDVAGNLAGAGSLSADAAGNIRFAGEALVGGDLAVATTAGAMAFDRTLEVGGATHLAAVGGMRFGGDSRFFGALSLGSADGPIVNQGQLYTSSDFILDTLGDFISEGRIESLGSVSIRAAQLALNDHESGGVFANGGIRLAARDSGRLGARGLLLSSGAIVLEGPRFETSGDALSSGGSFSFTGNTLVNAGLVAARSAVVNGRLENEAGGRISAVSVQVGGETLNRGEIGGGTVILADGVNNVGTVVGDRLEVGGDLVNDGSLGGGTFRFNGGSVANRGVIESMGSTAMVANSLVNSGTLHAGTGGSIQVTQGLVNDGGRLSAMDGLSIVTGASLSNRAGRILAGGDLGVQVAGDLSGGGLIAANGQLQVRAGGGLELAEGGAGRSASLSADGGHLTIGSPFAADGQLSLAGRDGVATEALSAGGALSVTSAQGRVVTGGLAAVGPLTVVAAGDATVLGPAVSDGAVSLSAGAGLSVGSTLASGEAASLSGAAVRVNGPILVEGALTADAGTAGLILAGEVRTGAGVLLKGRQVSASGVLTVGGVVVHAGADGFNNSGSLVGNAGVDVASLGAVVQQGVVASQGNVSLAAGRDLSLSGDVEAGGNLALRSAERIVAGGAWWSAGALDARAGQSLDNTRDVLAGGAVNLTADTGALTFGGRVAANGALHLKAGGALAAGAVSGGLEKGETVSVEAGGNVSLAQVLAGGDYLARAGGDYRANGVSLVVGNLDLAAVRDVAQTGMVSIGGDASVQAGGSLVQGETRILGKGMLASGGAQAYAGSVSTGGSLDLRAGAGVDVAGALLTPAALSVEGGTGGVRVAGDLSAGGRLQVGADKGIAVGGETLALGTAQWYSRQDGIHLQGPVTAVEALSLEAAGNIRVAGDVTAGGALDARSAAGSVVFERGLGVAGAASFSVGQDLAFLGDALFYGPLSATRVGRTLDSRSRLQVGSDLLLDIAGDFVSEGVVQSAGGVRIQARNITANVSRPGGIVANGDVELAARDLGQLGASGSVASSGGSILFSGRRFVNAGDVIPGGAGFAFSGGTLSNSGRIVADAVRVTGTLDNQGAVYGETISVSGYASNKGSMVGDALSFDGGLGNGGLIAGRSVSASSSVSNNGEISGDSVSLSGAVVANSGLVAANRVAIQTAVLRNQGTLSAGGLDVRASGAFINGGRVLVGGNADIVADGGFVNQLGEVSRCVTPAVCNPPPGLPPPPPPDPEKDFRFVQSPAVLAVGGLLTLAGGSVENRGVIQADGIHMALGAADLVNVRSENDVLTDTNFGVETPTTNTGLILATDDITVVAGALRNSGGRIAAGGRLDARISGDLSSVAGTRAGLSPLLGGRYITLSGAEVHTEGLVHATQDLTVLAPTGSLTNRGTLLAGSSLAVVAGTAVINTDKAALLGTHSVSLKSAQGIDNAGLIYGNGEAAERIDIDAGEGTFRNAGSGTVLADTSLDIKAAAYANGGMVASRGNARLDASSFIFRPASSPLLAFGTLRLDVAGISVDVGETWVSPAVDTVWRGVLVNTGRVLLGGNAAGSVENLATDSRTLAGEPDLLNGAYLLLGLPVLNGAYVDSHTDVATRAQFVVNGLFQGSLRNVASDAKVAGIYSYSAGSAAQTVRWINAAGDTEETAALSLARLDATGGSTAITLESPDAGTIVAGNLSITGVNLSLGTGVDPTVAQQALAASRLNRVVVGTPAGVHGTVTASGGAVSAGGGLQPASVQATGPTAPVTASPASPGQAVLAGVTSTLPVGGGVVQVSESLVVGDSAGTVLPGVPGQVAPGQPASGNGSQSVPEVSIDPAPAQLAGGDTEPPLKTPALPATSGSVLPADEAARYGLAFPDWGSFTGVAGTLRADNLDLLLSGRFTNRGVFEVSDRLLIQAEGGIDNFGASIKAGGTLGVFGASLDNRNGSIQAGSLVLSLDESLDNTRGRILIDKDATFSVGGDLINDSGRIEAGSLTLDVAGNLYNRTLYAVDQKETITTSHTELDSFFGTTITTRSDSTVTQSADLRAGIVARTGDLTFNVGKDLVVTGADLKAAGALTGRVGGSIDIQALSVENSRQRIDTLTNERSYTLNNGEIETTGLTASGSTVTTHIDGQIRHQVSTLEAGGKLDLESGGSTLIVGARVKSGEETRIVAGGHLALGAVVDSTHVEQRLTIRVEGAAILPGLPTASGESFELTHADTTVGGQLDAGGPTTLQAGGSLILSGQRINSGGDTRLAGESVVLDGLTLENRQEARNIGSTVVSLDAQSRHAGTVIHSAGSLEIIATGSPADAASTAGSLRGSGVQLEAGTKLTLSAEGDITLEAGRNTEDFEVRNRSGTSIVQRSRDESVRNVLSGDAISLAGRNVTLEAASLTTPGKVNIAARESLALTASTDLVSELTLNVTKSGGWFSKRTTTTEHTEQNLLAATTRIDAQDIQLQSGGDLDLFGTRLNASGEARLSAGGELHAYAVQDVHSVMDRHKVRRSSGIDILMLGVGFIFPTSQGKSETRDSRTSEEAQVTQLQSVGELTTQSGGDTLLQGTRITAAHTTLEVGVGDKAQADATLILEGAKSRLDISHTESKKSLVWQSQSGQGESTETLTLVNIQGPVTIQAPKIVAQLPEGEFKTQFQQQVAQPGQEWLLQLADRPGVDWKAVALAHEKWDYHQEGLTAEAALIIAIVVTIATSGTAGASLATFVSGSAVATTATSAIVLQAGVVALTAQATVSLINNKGDLGKTLSDLGRDETVRSVATAMLTAGTLNALTGSISVPNADGTFTSLAEISGKSDLVLQIGKNVINNTASAVIDTAINGGDLGDKLGRAITTGVIDAAGASAANVVGGLDGFSNRIGHLVVGCAVGAAKGGDCGAGAIGGVVGELAAEWYGGGRAPLNASEASETVNVARLFGALAVTLVGGDAQVGADTAGNAAQNNYLNHRDNQARYEAKKACADGDEAGCQKVAELDVLDKKRDADYHAACDGVLRSSAGCAVMTRDLYDKLGTYAESDARKAALADKTGDLTKAHKAEMQSYLGLIKTSNPDVRTSTESLVRAPNTYSADPYGVVNKNNTKDTYLVMKFGTEALAIANTRDGDKYWFTNLAARNGMDNESDYAAGLMLTHWDAGAQTKQDVFNREQRSNTKSIPYVPVDRYTLSYAPTEGFFTDLWGASLTKLGVESDSVLGLRSQMEHVQASGQRVSWVVHSRGGAEFVQAAEGSSVKDLSNNSVVFHAGANNKWVTDSVIGGKKIGDVINKDNRYRDAPNDLVPQIVGLRFLSSPQNLLPALLSAPCLSDIFCSIQQSPHTLPYKWNGLQKEGK</sequence>
<evidence type="ECO:0000256" key="1">
    <source>
        <dbReference type="SAM" id="MobiDB-lite"/>
    </source>
</evidence>
<dbReference type="InterPro" id="IPR025157">
    <property type="entry name" value="Hemagglutinin_rpt"/>
</dbReference>
<dbReference type="Pfam" id="PF21726">
    <property type="entry name" value="DUF6862"/>
    <property type="match status" value="1"/>
</dbReference>
<dbReference type="SMART" id="SM00912">
    <property type="entry name" value="Haemagg_act"/>
    <property type="match status" value="1"/>
</dbReference>
<dbReference type="InterPro" id="IPR011050">
    <property type="entry name" value="Pectin_lyase_fold/virulence"/>
</dbReference>
<evidence type="ECO:0000313" key="4">
    <source>
        <dbReference type="Proteomes" id="UP000389128"/>
    </source>
</evidence>
<protein>
    <submittedName>
        <fullName evidence="3">Filamentous hemagglutinin N-terminal domain-containing protein</fullName>
    </submittedName>
</protein>
<feature type="domain" description="Filamentous haemagglutinin FhaB/tRNA nuclease CdiA-like TPS" evidence="2">
    <location>
        <begin position="61"/>
        <end position="183"/>
    </location>
</feature>
<evidence type="ECO:0000313" key="3">
    <source>
        <dbReference type="EMBL" id="TYC61195.1"/>
    </source>
</evidence>
<dbReference type="Pfam" id="PF13332">
    <property type="entry name" value="Fil_haemagg_2"/>
    <property type="match status" value="3"/>
</dbReference>
<dbReference type="InterPro" id="IPR049271">
    <property type="entry name" value="DUF6862"/>
</dbReference>
<dbReference type="RefSeq" id="WP_148577729.1">
    <property type="nucleotide sequence ID" value="NZ_SDKK01000003.1"/>
</dbReference>
<evidence type="ECO:0000259" key="2">
    <source>
        <dbReference type="SMART" id="SM00912"/>
    </source>
</evidence>
<accession>A0A6C2D6G6</accession>
<dbReference type="EMBL" id="SDKK01000003">
    <property type="protein sequence ID" value="TYC61195.1"/>
    <property type="molecule type" value="Genomic_DNA"/>
</dbReference>
<keyword evidence="4" id="KW-1185">Reference proteome</keyword>
<dbReference type="InterPro" id="IPR008638">
    <property type="entry name" value="FhaB/CdiA-like_TPS"/>
</dbReference>
<dbReference type="Proteomes" id="UP000389128">
    <property type="component" value="Unassembled WGS sequence"/>
</dbReference>
<organism evidence="3 4">
    <name type="scientific">Zoogloea oleivorans</name>
    <dbReference type="NCBI Taxonomy" id="1552750"/>
    <lineage>
        <taxon>Bacteria</taxon>
        <taxon>Pseudomonadati</taxon>
        <taxon>Pseudomonadota</taxon>
        <taxon>Betaproteobacteria</taxon>
        <taxon>Rhodocyclales</taxon>
        <taxon>Zoogloeaceae</taxon>
        <taxon>Zoogloea</taxon>
    </lineage>
</organism>
<gene>
    <name evidence="3" type="ORF">ETQ85_03810</name>
</gene>
<comment type="caution">
    <text evidence="3">The sequence shown here is derived from an EMBL/GenBank/DDBJ whole genome shotgun (WGS) entry which is preliminary data.</text>
</comment>
<dbReference type="InterPro" id="IPR012334">
    <property type="entry name" value="Pectin_lyas_fold"/>
</dbReference>
<dbReference type="Gene3D" id="2.160.20.10">
    <property type="entry name" value="Single-stranded right-handed beta-helix, Pectin lyase-like"/>
    <property type="match status" value="1"/>
</dbReference>
<dbReference type="Pfam" id="PF05860">
    <property type="entry name" value="TPS"/>
    <property type="match status" value="1"/>
</dbReference>